<feature type="region of interest" description="Disordered" evidence="1">
    <location>
        <begin position="1"/>
        <end position="100"/>
    </location>
</feature>
<gene>
    <name evidence="2" type="ORF">PCOR1329_LOCUS41082</name>
</gene>
<reference evidence="2" key="1">
    <citation type="submission" date="2023-10" db="EMBL/GenBank/DDBJ databases">
        <authorList>
            <person name="Chen Y."/>
            <person name="Shah S."/>
            <person name="Dougan E. K."/>
            <person name="Thang M."/>
            <person name="Chan C."/>
        </authorList>
    </citation>
    <scope>NUCLEOTIDE SEQUENCE [LARGE SCALE GENOMIC DNA]</scope>
</reference>
<feature type="compositionally biased region" description="Basic residues" evidence="1">
    <location>
        <begin position="52"/>
        <end position="63"/>
    </location>
</feature>
<evidence type="ECO:0000313" key="2">
    <source>
        <dbReference type="EMBL" id="CAK0848027.1"/>
    </source>
</evidence>
<dbReference type="EMBL" id="CAUYUJ010014949">
    <property type="protein sequence ID" value="CAK0848027.1"/>
    <property type="molecule type" value="Genomic_DNA"/>
</dbReference>
<accession>A0ABN9TPJ5</accession>
<organism evidence="2 3">
    <name type="scientific">Prorocentrum cordatum</name>
    <dbReference type="NCBI Taxonomy" id="2364126"/>
    <lineage>
        <taxon>Eukaryota</taxon>
        <taxon>Sar</taxon>
        <taxon>Alveolata</taxon>
        <taxon>Dinophyceae</taxon>
        <taxon>Prorocentrales</taxon>
        <taxon>Prorocentraceae</taxon>
        <taxon>Prorocentrum</taxon>
    </lineage>
</organism>
<feature type="compositionally biased region" description="Polar residues" evidence="1">
    <location>
        <begin position="81"/>
        <end position="100"/>
    </location>
</feature>
<comment type="caution">
    <text evidence="2">The sequence shown here is derived from an EMBL/GenBank/DDBJ whole genome shotgun (WGS) entry which is preliminary data.</text>
</comment>
<evidence type="ECO:0000256" key="1">
    <source>
        <dbReference type="SAM" id="MobiDB-lite"/>
    </source>
</evidence>
<sequence length="100" mass="10385">MRLTLLEPGVGACAGCAPQAEGSIQQPRLQQRSSAGRSGGQPPPPVAGPAAHRPRTRSTRVLHHAAQGAEAGSQGSSSTGHTKSSMPPRWNQSSWGRRAQ</sequence>
<name>A0ABN9TPJ5_9DINO</name>
<feature type="compositionally biased region" description="Polar residues" evidence="1">
    <location>
        <begin position="22"/>
        <end position="36"/>
    </location>
</feature>
<keyword evidence="3" id="KW-1185">Reference proteome</keyword>
<proteinExistence type="predicted"/>
<dbReference type="Proteomes" id="UP001189429">
    <property type="component" value="Unassembled WGS sequence"/>
</dbReference>
<evidence type="ECO:0000313" key="3">
    <source>
        <dbReference type="Proteomes" id="UP001189429"/>
    </source>
</evidence>
<feature type="compositionally biased region" description="Low complexity" evidence="1">
    <location>
        <begin position="65"/>
        <end position="80"/>
    </location>
</feature>
<protein>
    <submittedName>
        <fullName evidence="2">Uncharacterized protein</fullName>
    </submittedName>
</protein>